<evidence type="ECO:0000313" key="1">
    <source>
        <dbReference type="EMBL" id="RXW17213.1"/>
    </source>
</evidence>
<organism evidence="1 2">
    <name type="scientific">Candolleomyces aberdarensis</name>
    <dbReference type="NCBI Taxonomy" id="2316362"/>
    <lineage>
        <taxon>Eukaryota</taxon>
        <taxon>Fungi</taxon>
        <taxon>Dikarya</taxon>
        <taxon>Basidiomycota</taxon>
        <taxon>Agaricomycotina</taxon>
        <taxon>Agaricomycetes</taxon>
        <taxon>Agaricomycetidae</taxon>
        <taxon>Agaricales</taxon>
        <taxon>Agaricineae</taxon>
        <taxon>Psathyrellaceae</taxon>
        <taxon>Candolleomyces</taxon>
    </lineage>
</organism>
<dbReference type="EMBL" id="SDEE01000360">
    <property type="protein sequence ID" value="RXW17213.1"/>
    <property type="molecule type" value="Genomic_DNA"/>
</dbReference>
<keyword evidence="2" id="KW-1185">Reference proteome</keyword>
<gene>
    <name evidence="1" type="ORF">EST38_g8642</name>
</gene>
<dbReference type="AlphaFoldDB" id="A0A4Q2DC50"/>
<evidence type="ECO:0008006" key="3">
    <source>
        <dbReference type="Google" id="ProtNLM"/>
    </source>
</evidence>
<comment type="caution">
    <text evidence="1">The sequence shown here is derived from an EMBL/GenBank/DDBJ whole genome shotgun (WGS) entry which is preliminary data.</text>
</comment>
<dbReference type="Proteomes" id="UP000290288">
    <property type="component" value="Unassembled WGS sequence"/>
</dbReference>
<reference evidence="1 2" key="1">
    <citation type="submission" date="2019-01" db="EMBL/GenBank/DDBJ databases">
        <title>Draft genome sequence of Psathyrella aberdarensis IHI B618.</title>
        <authorList>
            <person name="Buettner E."/>
            <person name="Kellner H."/>
        </authorList>
    </citation>
    <scope>NUCLEOTIDE SEQUENCE [LARGE SCALE GENOMIC DNA]</scope>
    <source>
        <strain evidence="1 2">IHI B618</strain>
    </source>
</reference>
<accession>A0A4Q2DC50</accession>
<name>A0A4Q2DC50_9AGAR</name>
<proteinExistence type="predicted"/>
<sequence>MSTSSHPFKFGLPQELIDKVVDKADFQSLKTLGLVSKQWCPRTRELLFKGIKLSEELDHPLDPTTRCERLLELLEAKSELRRLPRTLLIRSSTYEDKDKDLGWLQVCSDDVIKILGMLQNVSVVCLQQGAMQMNFSHLPSPLRAALHSFISRRNVVELTLLGVECIEMTPLVQHRSLRRLSLSFSRPPRAELGAFFPLNLGRKRRPTTNRASLSSREDSALSRTILRELDVSGAGYALFLLAAASQDPQATLDLTQIKVLRVGTMGFGRTMTLVWPYFLQTFCQNVSHYSVALGPARPRDPEDIQDGLPSFNPSILCLARLPSLKCLHVEVPHYYLGVPRLSLLPYLLEALRSLSSSRKPVPLEVLDVKVDFENLDPKSEPEDVTQILTALSKCQELWGRLDEILSNRQVFSQLITLVVRMGLDTRCTFTQSDEELDELKNDMRSYMPNLVEQSKVEVIFRIPAQ</sequence>
<evidence type="ECO:0000313" key="2">
    <source>
        <dbReference type="Proteomes" id="UP000290288"/>
    </source>
</evidence>
<dbReference type="STRING" id="2316362.A0A4Q2DC50"/>
<protein>
    <recommendedName>
        <fullName evidence="3">F-box domain-containing protein</fullName>
    </recommendedName>
</protein>
<dbReference type="OrthoDB" id="2788229at2759"/>